<dbReference type="GO" id="GO:0007076">
    <property type="term" value="P:mitotic chromosome condensation"/>
    <property type="evidence" value="ECO:0007669"/>
    <property type="project" value="InterPro"/>
</dbReference>
<dbReference type="STRING" id="765440.A0A0C3BIH5"/>
<dbReference type="GO" id="GO:0000779">
    <property type="term" value="C:condensed chromosome, centromeric region"/>
    <property type="evidence" value="ECO:0007669"/>
    <property type="project" value="TreeGrafter"/>
</dbReference>
<dbReference type="Pfam" id="PF12717">
    <property type="entry name" value="Cnd1"/>
    <property type="match status" value="1"/>
</dbReference>
<proteinExistence type="predicted"/>
<comment type="subcellular location">
    <subcellularLocation>
        <location evidence="1">Nucleus</location>
    </subcellularLocation>
</comment>
<organism evidence="7 8">
    <name type="scientific">Piloderma croceum (strain F 1598)</name>
    <dbReference type="NCBI Taxonomy" id="765440"/>
    <lineage>
        <taxon>Eukaryota</taxon>
        <taxon>Fungi</taxon>
        <taxon>Dikarya</taxon>
        <taxon>Basidiomycota</taxon>
        <taxon>Agaricomycotina</taxon>
        <taxon>Agaricomycetes</taxon>
        <taxon>Agaricomycetidae</taxon>
        <taxon>Atheliales</taxon>
        <taxon>Atheliaceae</taxon>
        <taxon>Piloderma</taxon>
    </lineage>
</organism>
<dbReference type="GO" id="GO:0005634">
    <property type="term" value="C:nucleus"/>
    <property type="evidence" value="ECO:0007669"/>
    <property type="project" value="UniProtKB-SubCell"/>
</dbReference>
<gene>
    <name evidence="7" type="ORF">PILCRDRAFT_5163</name>
</gene>
<evidence type="ECO:0000256" key="2">
    <source>
        <dbReference type="ARBA" id="ARBA00022618"/>
    </source>
</evidence>
<dbReference type="PANTHER" id="PTHR14222:SF2">
    <property type="entry name" value="CONDENSIN COMPLEX SUBUNIT 1"/>
    <property type="match status" value="1"/>
</dbReference>
<keyword evidence="2" id="KW-0132">Cell division</keyword>
<protein>
    <recommendedName>
        <fullName evidence="6">Condensin complex subunit 1 C-terminal domain-containing protein</fullName>
    </recommendedName>
</protein>
<dbReference type="GO" id="GO:0042393">
    <property type="term" value="F:histone binding"/>
    <property type="evidence" value="ECO:0007669"/>
    <property type="project" value="TreeGrafter"/>
</dbReference>
<dbReference type="InterPro" id="IPR016024">
    <property type="entry name" value="ARM-type_fold"/>
</dbReference>
<evidence type="ECO:0000259" key="6">
    <source>
        <dbReference type="Pfam" id="PF12717"/>
    </source>
</evidence>
<dbReference type="PANTHER" id="PTHR14222">
    <property type="entry name" value="CONDENSIN"/>
    <property type="match status" value="1"/>
</dbReference>
<dbReference type="GO" id="GO:0000796">
    <property type="term" value="C:condensin complex"/>
    <property type="evidence" value="ECO:0007669"/>
    <property type="project" value="TreeGrafter"/>
</dbReference>
<dbReference type="GO" id="GO:0010032">
    <property type="term" value="P:meiotic chromosome condensation"/>
    <property type="evidence" value="ECO:0007669"/>
    <property type="project" value="TreeGrafter"/>
</dbReference>
<evidence type="ECO:0000256" key="1">
    <source>
        <dbReference type="ARBA" id="ARBA00004123"/>
    </source>
</evidence>
<dbReference type="InParanoid" id="A0A0C3BIH5"/>
<dbReference type="GO" id="GO:0051301">
    <property type="term" value="P:cell division"/>
    <property type="evidence" value="ECO:0007669"/>
    <property type="project" value="UniProtKB-KW"/>
</dbReference>
<dbReference type="Proteomes" id="UP000054166">
    <property type="component" value="Unassembled WGS sequence"/>
</dbReference>
<dbReference type="OrthoDB" id="436262at2759"/>
<evidence type="ECO:0000256" key="4">
    <source>
        <dbReference type="ARBA" id="ARBA00023242"/>
    </source>
</evidence>
<dbReference type="AlphaFoldDB" id="A0A0C3BIH5"/>
<reference evidence="8" key="2">
    <citation type="submission" date="2015-01" db="EMBL/GenBank/DDBJ databases">
        <title>Evolutionary Origins and Diversification of the Mycorrhizal Mutualists.</title>
        <authorList>
            <consortium name="DOE Joint Genome Institute"/>
            <consortium name="Mycorrhizal Genomics Consortium"/>
            <person name="Kohler A."/>
            <person name="Kuo A."/>
            <person name="Nagy L.G."/>
            <person name="Floudas D."/>
            <person name="Copeland A."/>
            <person name="Barry K.W."/>
            <person name="Cichocki N."/>
            <person name="Veneault-Fourrey C."/>
            <person name="LaButti K."/>
            <person name="Lindquist E.A."/>
            <person name="Lipzen A."/>
            <person name="Lundell T."/>
            <person name="Morin E."/>
            <person name="Murat C."/>
            <person name="Riley R."/>
            <person name="Ohm R."/>
            <person name="Sun H."/>
            <person name="Tunlid A."/>
            <person name="Henrissat B."/>
            <person name="Grigoriev I.V."/>
            <person name="Hibbett D.S."/>
            <person name="Martin F."/>
        </authorList>
    </citation>
    <scope>NUCLEOTIDE SEQUENCE [LARGE SCALE GENOMIC DNA]</scope>
    <source>
        <strain evidence="8">F 1598</strain>
    </source>
</reference>
<keyword evidence="4" id="KW-0539">Nucleus</keyword>
<accession>A0A0C3BIH5</accession>
<reference evidence="7 8" key="1">
    <citation type="submission" date="2014-04" db="EMBL/GenBank/DDBJ databases">
        <authorList>
            <consortium name="DOE Joint Genome Institute"/>
            <person name="Kuo A."/>
            <person name="Tarkka M."/>
            <person name="Buscot F."/>
            <person name="Kohler A."/>
            <person name="Nagy L.G."/>
            <person name="Floudas D."/>
            <person name="Copeland A."/>
            <person name="Barry K.W."/>
            <person name="Cichocki N."/>
            <person name="Veneault-Fourrey C."/>
            <person name="LaButti K."/>
            <person name="Lindquist E.A."/>
            <person name="Lipzen A."/>
            <person name="Lundell T."/>
            <person name="Morin E."/>
            <person name="Murat C."/>
            <person name="Sun H."/>
            <person name="Tunlid A."/>
            <person name="Henrissat B."/>
            <person name="Grigoriev I.V."/>
            <person name="Hibbett D.S."/>
            <person name="Martin F."/>
            <person name="Nordberg H.P."/>
            <person name="Cantor M.N."/>
            <person name="Hua S.X."/>
        </authorList>
    </citation>
    <scope>NUCLEOTIDE SEQUENCE [LARGE SCALE GENOMIC DNA]</scope>
    <source>
        <strain evidence="7 8">F 1598</strain>
    </source>
</reference>
<dbReference type="InterPro" id="IPR032682">
    <property type="entry name" value="Cnd1_C"/>
</dbReference>
<evidence type="ECO:0000313" key="7">
    <source>
        <dbReference type="EMBL" id="KIM86093.1"/>
    </source>
</evidence>
<evidence type="ECO:0000256" key="3">
    <source>
        <dbReference type="ARBA" id="ARBA00022776"/>
    </source>
</evidence>
<dbReference type="InterPro" id="IPR026971">
    <property type="entry name" value="CND1/NCAPD3"/>
</dbReference>
<keyword evidence="8" id="KW-1185">Reference proteome</keyword>
<keyword evidence="5" id="KW-0131">Cell cycle</keyword>
<sequence length="359" mass="40973">MAEQAIDTICALGEHPDELGNTIIKNLTRRAPAREKDVGDAFELSRQLLFIVGHVAIKYIVFLELVEREWKRQKDEKNCWPQQIAPTELRKTARSLIGWLGMPRTRLETGLRACEETELLYGPESLLAIYGPMLVYVCGSPHKFKNRTLRAAATLSFSKFLCVSSQFCDQHHRLLFKILENIRSNIVIALGDVAVSFSNIVDENSNKLYKGLSDGDLVGQLGEMAKCLEDPEPRIAVLAKLFFTELLTKENARQLTHTVISHLSIGDHAVDEETFQSTMRYIFSFIEKEKQVENISERSVKKLIEGLQFYRDKLHEETVFTRFTEILAKARSNKSANKPDTKLNEFEAVLEDKAQKIKR</sequence>
<dbReference type="HOGENOM" id="CLU_771857_0_0_1"/>
<dbReference type="EMBL" id="KN832983">
    <property type="protein sequence ID" value="KIM86093.1"/>
    <property type="molecule type" value="Genomic_DNA"/>
</dbReference>
<name>A0A0C3BIH5_PILCF</name>
<feature type="domain" description="Condensin complex subunit 1 C-terminal" evidence="6">
    <location>
        <begin position="219"/>
        <end position="303"/>
    </location>
</feature>
<keyword evidence="3" id="KW-0498">Mitosis</keyword>
<evidence type="ECO:0000256" key="5">
    <source>
        <dbReference type="ARBA" id="ARBA00023306"/>
    </source>
</evidence>
<evidence type="ECO:0000313" key="8">
    <source>
        <dbReference type="Proteomes" id="UP000054166"/>
    </source>
</evidence>
<dbReference type="SUPFAM" id="SSF48371">
    <property type="entry name" value="ARM repeat"/>
    <property type="match status" value="1"/>
</dbReference>